<evidence type="ECO:0000313" key="11">
    <source>
        <dbReference type="Proteomes" id="UP001396334"/>
    </source>
</evidence>
<feature type="domain" description="Ammonium transporter AmtB-like" evidence="9">
    <location>
        <begin position="1"/>
        <end position="186"/>
    </location>
</feature>
<feature type="transmembrane region" description="Helical" evidence="8">
    <location>
        <begin position="25"/>
        <end position="43"/>
    </location>
</feature>
<comment type="caution">
    <text evidence="10">The sequence shown here is derived from an EMBL/GenBank/DDBJ whole genome shotgun (WGS) entry which is preliminary data.</text>
</comment>
<dbReference type="PANTHER" id="PTHR11730">
    <property type="entry name" value="AMMONIUM TRANSPORTER"/>
    <property type="match status" value="1"/>
</dbReference>
<proteinExistence type="inferred from homology"/>
<evidence type="ECO:0000256" key="4">
    <source>
        <dbReference type="ARBA" id="ARBA00022692"/>
    </source>
</evidence>
<dbReference type="EMBL" id="JBBPBN010000065">
    <property type="protein sequence ID" value="KAK8986056.1"/>
    <property type="molecule type" value="Genomic_DNA"/>
</dbReference>
<evidence type="ECO:0000256" key="6">
    <source>
        <dbReference type="ARBA" id="ARBA00023136"/>
    </source>
</evidence>
<dbReference type="PANTHER" id="PTHR11730:SF121">
    <property type="entry name" value="AMMONIUM TRANSPORTER 1 MEMBER 1"/>
    <property type="match status" value="1"/>
</dbReference>
<feature type="domain" description="Ammonium transporter AmtB-like" evidence="9">
    <location>
        <begin position="192"/>
        <end position="252"/>
    </location>
</feature>
<dbReference type="Pfam" id="PF00909">
    <property type="entry name" value="Ammonium_transp"/>
    <property type="match status" value="2"/>
</dbReference>
<feature type="transmembrane region" description="Helical" evidence="8">
    <location>
        <begin position="138"/>
        <end position="160"/>
    </location>
</feature>
<comment type="similarity">
    <text evidence="2">Belongs to the ammonia transporter channel (TC 1.A.11.2) family.</text>
</comment>
<feature type="transmembrane region" description="Helical" evidence="8">
    <location>
        <begin position="95"/>
        <end position="118"/>
    </location>
</feature>
<evidence type="ECO:0000259" key="9">
    <source>
        <dbReference type="Pfam" id="PF00909"/>
    </source>
</evidence>
<dbReference type="InterPro" id="IPR024041">
    <property type="entry name" value="NH4_transpt_AmtB-like_dom"/>
</dbReference>
<keyword evidence="7" id="KW-0924">Ammonia transport</keyword>
<evidence type="ECO:0000256" key="5">
    <source>
        <dbReference type="ARBA" id="ARBA00022989"/>
    </source>
</evidence>
<protein>
    <recommendedName>
        <fullName evidence="9">Ammonium transporter AmtB-like domain-containing protein</fullName>
    </recommendedName>
</protein>
<evidence type="ECO:0000256" key="1">
    <source>
        <dbReference type="ARBA" id="ARBA00004141"/>
    </source>
</evidence>
<reference evidence="10 11" key="1">
    <citation type="journal article" date="2024" name="G3 (Bethesda)">
        <title>Genome assembly of Hibiscus sabdariffa L. provides insights into metabolisms of medicinal natural products.</title>
        <authorList>
            <person name="Kim T."/>
        </authorList>
    </citation>
    <scope>NUCLEOTIDE SEQUENCE [LARGE SCALE GENOMIC DNA]</scope>
    <source>
        <strain evidence="10">TK-2024</strain>
        <tissue evidence="10">Old leaves</tissue>
    </source>
</reference>
<evidence type="ECO:0000256" key="7">
    <source>
        <dbReference type="ARBA" id="ARBA00023177"/>
    </source>
</evidence>
<keyword evidence="3" id="KW-0813">Transport</keyword>
<dbReference type="SUPFAM" id="SSF111352">
    <property type="entry name" value="Ammonium transporter"/>
    <property type="match status" value="1"/>
</dbReference>
<keyword evidence="6 8" id="KW-0472">Membrane</keyword>
<keyword evidence="5 8" id="KW-1133">Transmembrane helix</keyword>
<name>A0ABR2PCQ8_9ROSI</name>
<keyword evidence="4 8" id="KW-0812">Transmembrane</keyword>
<dbReference type="PROSITE" id="PS01219">
    <property type="entry name" value="AMMONIUM_TRANSP"/>
    <property type="match status" value="1"/>
</dbReference>
<organism evidence="10 11">
    <name type="scientific">Hibiscus sabdariffa</name>
    <name type="common">roselle</name>
    <dbReference type="NCBI Taxonomy" id="183260"/>
    <lineage>
        <taxon>Eukaryota</taxon>
        <taxon>Viridiplantae</taxon>
        <taxon>Streptophyta</taxon>
        <taxon>Embryophyta</taxon>
        <taxon>Tracheophyta</taxon>
        <taxon>Spermatophyta</taxon>
        <taxon>Magnoliopsida</taxon>
        <taxon>eudicotyledons</taxon>
        <taxon>Gunneridae</taxon>
        <taxon>Pentapetalae</taxon>
        <taxon>rosids</taxon>
        <taxon>malvids</taxon>
        <taxon>Malvales</taxon>
        <taxon>Malvaceae</taxon>
        <taxon>Malvoideae</taxon>
        <taxon>Hibiscus</taxon>
    </lineage>
</organism>
<keyword evidence="11" id="KW-1185">Reference proteome</keyword>
<evidence type="ECO:0000313" key="10">
    <source>
        <dbReference type="EMBL" id="KAK8986056.1"/>
    </source>
</evidence>
<evidence type="ECO:0000256" key="2">
    <source>
        <dbReference type="ARBA" id="ARBA00005887"/>
    </source>
</evidence>
<evidence type="ECO:0000256" key="8">
    <source>
        <dbReference type="SAM" id="Phobius"/>
    </source>
</evidence>
<gene>
    <name evidence="10" type="ORF">V6N11_082342</name>
</gene>
<dbReference type="Gene3D" id="1.10.3430.10">
    <property type="entry name" value="Ammonium transporter AmtB like domains"/>
    <property type="match status" value="2"/>
</dbReference>
<dbReference type="Proteomes" id="UP001396334">
    <property type="component" value="Unassembled WGS sequence"/>
</dbReference>
<evidence type="ECO:0000256" key="3">
    <source>
        <dbReference type="ARBA" id="ARBA00022448"/>
    </source>
</evidence>
<accession>A0ABR2PCQ8</accession>
<dbReference type="InterPro" id="IPR029020">
    <property type="entry name" value="Ammonium/urea_transptr"/>
</dbReference>
<dbReference type="InterPro" id="IPR018047">
    <property type="entry name" value="Ammonium_transpt_CS"/>
</dbReference>
<sequence length="279" mass="30324">MQLGFAMLCVGSVRAKKTMNFMLTNVLGAATGGLFYYLFGFAYSSPFNGFIGRHYFALGSIPSSSYDYNNFLYQWAFAIAVAEITSGSIAERTQFIAYLIYSLFLIGFVYPVVSHWFWAIDGWVSAFRTNKFLFDSGVIDFAGSGVVHIVGGVAGLWGALIEGPRIGRFDHTGRSVALRGHSATLVWSAVGRTTVTTTLAGCAAALTTFFVKNLDEALDVTDVCNGLLGGFAAITSGCSVVEPWAAIICGFVHHHEDEDHRQGFPFSEIDSRPIPHSLY</sequence>
<comment type="subcellular location">
    <subcellularLocation>
        <location evidence="1">Membrane</location>
        <topology evidence="1">Multi-pass membrane protein</topology>
    </subcellularLocation>
</comment>